<dbReference type="PANTHER" id="PTHR11384">
    <property type="entry name" value="ATP-BINDING CASSETTE, SUB-FAMILY D MEMBER"/>
    <property type="match status" value="1"/>
</dbReference>
<organism evidence="12 13">
    <name type="scientific">Cyprinus carpio carpio</name>
    <dbReference type="NCBI Taxonomy" id="630221"/>
    <lineage>
        <taxon>Eukaryota</taxon>
        <taxon>Metazoa</taxon>
        <taxon>Chordata</taxon>
        <taxon>Craniata</taxon>
        <taxon>Vertebrata</taxon>
        <taxon>Euteleostomi</taxon>
        <taxon>Actinopterygii</taxon>
        <taxon>Neopterygii</taxon>
        <taxon>Teleostei</taxon>
        <taxon>Ostariophysi</taxon>
        <taxon>Cypriniformes</taxon>
        <taxon>Cyprinidae</taxon>
        <taxon>Cyprininae</taxon>
        <taxon>Cyprinus</taxon>
    </lineage>
</organism>
<dbReference type="GO" id="GO:0016887">
    <property type="term" value="F:ATP hydrolysis activity"/>
    <property type="evidence" value="ECO:0007669"/>
    <property type="project" value="InterPro"/>
</dbReference>
<dbReference type="InterPro" id="IPR011527">
    <property type="entry name" value="ABC1_TM_dom"/>
</dbReference>
<evidence type="ECO:0000259" key="11">
    <source>
        <dbReference type="PROSITE" id="PS50929"/>
    </source>
</evidence>
<reference evidence="12" key="1">
    <citation type="submission" date="2025-08" db="UniProtKB">
        <authorList>
            <consortium name="Ensembl"/>
        </authorList>
    </citation>
    <scope>IDENTIFICATION</scope>
</reference>
<keyword evidence="13" id="KW-1185">Reference proteome</keyword>
<dbReference type="PANTHER" id="PTHR11384:SF62">
    <property type="entry name" value="ATP-BINDING CASSETTE SUB-FAMILY D MEMBER 3"/>
    <property type="match status" value="1"/>
</dbReference>
<feature type="transmembrane region" description="Helical" evidence="9">
    <location>
        <begin position="69"/>
        <end position="96"/>
    </location>
</feature>
<keyword evidence="6" id="KW-0067">ATP-binding</keyword>
<evidence type="ECO:0000256" key="5">
    <source>
        <dbReference type="ARBA" id="ARBA00022741"/>
    </source>
</evidence>
<feature type="domain" description="ABC transporter" evidence="10">
    <location>
        <begin position="394"/>
        <end position="594"/>
    </location>
</feature>
<dbReference type="InterPro" id="IPR017871">
    <property type="entry name" value="ABC_transporter-like_CS"/>
</dbReference>
<feature type="transmembrane region" description="Helical" evidence="9">
    <location>
        <begin position="172"/>
        <end position="202"/>
    </location>
</feature>
<evidence type="ECO:0000256" key="3">
    <source>
        <dbReference type="ARBA" id="ARBA00022448"/>
    </source>
</evidence>
<dbReference type="PROSITE" id="PS00211">
    <property type="entry name" value="ABC_TRANSPORTER_1"/>
    <property type="match status" value="1"/>
</dbReference>
<feature type="domain" description="ABC transmembrane type-1" evidence="11">
    <location>
        <begin position="137"/>
        <end position="279"/>
    </location>
</feature>
<keyword evidence="3" id="KW-0813">Transport</keyword>
<dbReference type="GO" id="GO:0015910">
    <property type="term" value="P:long-chain fatty acid import into peroxisome"/>
    <property type="evidence" value="ECO:0007669"/>
    <property type="project" value="TreeGrafter"/>
</dbReference>
<dbReference type="InterPro" id="IPR003439">
    <property type="entry name" value="ABC_transporter-like_ATP-bd"/>
</dbReference>
<dbReference type="GO" id="GO:0007031">
    <property type="term" value="P:peroxisome organization"/>
    <property type="evidence" value="ECO:0007669"/>
    <property type="project" value="TreeGrafter"/>
</dbReference>
<dbReference type="Gene3D" id="3.40.50.300">
    <property type="entry name" value="P-loop containing nucleotide triphosphate hydrolases"/>
    <property type="match status" value="1"/>
</dbReference>
<dbReference type="Proteomes" id="UP001108240">
    <property type="component" value="Unplaced"/>
</dbReference>
<evidence type="ECO:0000313" key="13">
    <source>
        <dbReference type="Proteomes" id="UP001108240"/>
    </source>
</evidence>
<dbReference type="SUPFAM" id="SSF52540">
    <property type="entry name" value="P-loop containing nucleoside triphosphate hydrolases"/>
    <property type="match status" value="1"/>
</dbReference>
<reference evidence="12" key="2">
    <citation type="submission" date="2025-09" db="UniProtKB">
        <authorList>
            <consortium name="Ensembl"/>
        </authorList>
    </citation>
    <scope>IDENTIFICATION</scope>
</reference>
<dbReference type="GO" id="GO:0042760">
    <property type="term" value="P:very long-chain fatty acid catabolic process"/>
    <property type="evidence" value="ECO:0007669"/>
    <property type="project" value="TreeGrafter"/>
</dbReference>
<dbReference type="GO" id="GO:0005324">
    <property type="term" value="F:long-chain fatty acid transmembrane transporter activity"/>
    <property type="evidence" value="ECO:0007669"/>
    <property type="project" value="TreeGrafter"/>
</dbReference>
<dbReference type="FunFam" id="3.40.50.300:FF:000636">
    <property type="entry name" value="ATP-binding cassette sub-family D member 3"/>
    <property type="match status" value="1"/>
</dbReference>
<evidence type="ECO:0000259" key="10">
    <source>
        <dbReference type="PROSITE" id="PS50893"/>
    </source>
</evidence>
<evidence type="ECO:0000313" key="12">
    <source>
        <dbReference type="Ensembl" id="ENSCCRP00000044374.2"/>
    </source>
</evidence>
<evidence type="ECO:0000256" key="4">
    <source>
        <dbReference type="ARBA" id="ARBA00022692"/>
    </source>
</evidence>
<keyword evidence="5" id="KW-0547">Nucleotide-binding</keyword>
<dbReference type="InterPro" id="IPR036640">
    <property type="entry name" value="ABC1_TM_sf"/>
</dbReference>
<dbReference type="PROSITE" id="PS50893">
    <property type="entry name" value="ABC_TRANSPORTER_2"/>
    <property type="match status" value="1"/>
</dbReference>
<comment type="subcellular location">
    <subcellularLocation>
        <location evidence="1">Peroxisome membrane</location>
        <topology evidence="1">Multi-pass membrane protein</topology>
    </subcellularLocation>
</comment>
<evidence type="ECO:0000256" key="8">
    <source>
        <dbReference type="ARBA" id="ARBA00023136"/>
    </source>
</evidence>
<dbReference type="GO" id="GO:0140359">
    <property type="term" value="F:ABC-type transporter activity"/>
    <property type="evidence" value="ECO:0007669"/>
    <property type="project" value="InterPro"/>
</dbReference>
<dbReference type="Pfam" id="PF00005">
    <property type="entry name" value="ABC_tran"/>
    <property type="match status" value="1"/>
</dbReference>
<dbReference type="GO" id="GO:0005524">
    <property type="term" value="F:ATP binding"/>
    <property type="evidence" value="ECO:0007669"/>
    <property type="project" value="UniProtKB-KW"/>
</dbReference>
<dbReference type="CDD" id="cd03223">
    <property type="entry name" value="ABCD_peroxisomal_ALDP"/>
    <property type="match status" value="1"/>
</dbReference>
<dbReference type="GeneTree" id="ENSGT00950000182955"/>
<proteinExistence type="inferred from homology"/>
<dbReference type="PROSITE" id="PS50929">
    <property type="entry name" value="ABC_TM1F"/>
    <property type="match status" value="1"/>
</dbReference>
<keyword evidence="8 9" id="KW-0472">Membrane</keyword>
<dbReference type="Pfam" id="PF06472">
    <property type="entry name" value="ABC_membrane_2"/>
    <property type="match status" value="1"/>
</dbReference>
<dbReference type="AlphaFoldDB" id="A0A8C1CF36"/>
<dbReference type="GO" id="GO:0005778">
    <property type="term" value="C:peroxisomal membrane"/>
    <property type="evidence" value="ECO:0007669"/>
    <property type="project" value="UniProtKB-SubCell"/>
</dbReference>
<evidence type="ECO:0000256" key="6">
    <source>
        <dbReference type="ARBA" id="ARBA00022840"/>
    </source>
</evidence>
<evidence type="ECO:0000256" key="7">
    <source>
        <dbReference type="ARBA" id="ARBA00022989"/>
    </source>
</evidence>
<sequence length="594" mass="67786">MAAVSKYLTAGNSSIAGALLFAVYILKQRLSSETDGKTDKAAVDKVFFRRICHIMKILLPQTFCKESGYLLLIAAMLMARTYSYLFLCFMTCQISLVNNLLKLGLNQLKLCFRVRLTNHLYNDYLMGFTYYQIGNLDNRIANPDQLITQDVEKFCDSVVDLYSNVSKPLLDILIYICKLNTAIGSLGPASLLSYLLFSGLLLTRLRRPIGKMTVTEQRYEGQYRYVNSRLITNSEEIAFYNGNRREKQTINGTFQKLVDHLSRFIHFRFSMGVLDSIIAKYIAMAVGYLVISRPFLDLTNQRHVNSTYSERLEDYYQSGRMLISLAQALGRIVLAGREMNRLSGFTARITEIQEVLKELNSGRYERTMVTQRIKVEKIPLMPGRGKIIIADNIIKFEHIPLVTPNGDILIRDLSFEVSSGTNVLVCGPNGCGKSSLFRVLGELWPLCGGQLTKPQRGKLFYVPQRPYMTLGSLRDQVIYPDTHEDQKKKGTSDLVLKEYLDNVQLGHILEREGSWDVVQDWMDVLSGGEKQRMAMARLFYHKPQFAILDECTSAVSVDVEDFIYSHCRKYYLHMDGRGNYKFKPITKETVEFGS</sequence>
<comment type="similarity">
    <text evidence="2">Belongs to the ABC transporter superfamily. ABCD family. Peroxisomal fatty acyl CoA transporter (TC 3.A.1.203) subfamily.</text>
</comment>
<protein>
    <submittedName>
        <fullName evidence="12">ATP-binding cassette, sub-family D (ALD), member 3b</fullName>
    </submittedName>
</protein>
<dbReference type="Ensembl" id="ENSCCRT00000048112.2">
    <property type="protein sequence ID" value="ENSCCRP00000044374.2"/>
    <property type="gene ID" value="ENSCCRG00000023293.2"/>
</dbReference>
<dbReference type="InterPro" id="IPR027417">
    <property type="entry name" value="P-loop_NTPase"/>
</dbReference>
<accession>A0A8C1CF36</accession>
<evidence type="ECO:0000256" key="9">
    <source>
        <dbReference type="SAM" id="Phobius"/>
    </source>
</evidence>
<keyword evidence="7 9" id="KW-1133">Transmembrane helix</keyword>
<dbReference type="InterPro" id="IPR050835">
    <property type="entry name" value="ABC_transporter_sub-D"/>
</dbReference>
<dbReference type="SUPFAM" id="SSF90123">
    <property type="entry name" value="ABC transporter transmembrane region"/>
    <property type="match status" value="1"/>
</dbReference>
<name>A0A8C1CF36_CYPCA</name>
<evidence type="ECO:0000256" key="1">
    <source>
        <dbReference type="ARBA" id="ARBA00004585"/>
    </source>
</evidence>
<evidence type="ECO:0000256" key="2">
    <source>
        <dbReference type="ARBA" id="ARBA00008575"/>
    </source>
</evidence>
<feature type="transmembrane region" description="Helical" evidence="9">
    <location>
        <begin position="6"/>
        <end position="26"/>
    </location>
</feature>
<keyword evidence="4 9" id="KW-0812">Transmembrane</keyword>
<dbReference type="GO" id="GO:0006635">
    <property type="term" value="P:fatty acid beta-oxidation"/>
    <property type="evidence" value="ECO:0007669"/>
    <property type="project" value="TreeGrafter"/>
</dbReference>